<dbReference type="RefSeq" id="WP_003611490.1">
    <property type="nucleotide sequence ID" value="NZ_BNHQ01000001.1"/>
</dbReference>
<dbReference type="EMBL" id="SETJ01000018">
    <property type="protein sequence ID" value="RZM17085.1"/>
    <property type="molecule type" value="Genomic_DNA"/>
</dbReference>
<dbReference type="EMBL" id="JAQIEY010000023">
    <property type="protein sequence ID" value="MDA3768294.1"/>
    <property type="molecule type" value="Genomic_DNA"/>
</dbReference>
<comment type="caution">
    <text evidence="5">The sequence shown here is derived from an EMBL/GenBank/DDBJ whole genome shotgun (WGS) entry which is preliminary data.</text>
</comment>
<evidence type="ECO:0000313" key="7">
    <source>
        <dbReference type="Proteomes" id="UP001054884"/>
    </source>
</evidence>
<evidence type="ECO:0000313" key="5">
    <source>
        <dbReference type="EMBL" id="RZM17085.1"/>
    </source>
</evidence>
<keyword evidence="1" id="KW-0812">Transmembrane</keyword>
<evidence type="ECO:0000313" key="4">
    <source>
        <dbReference type="EMBL" id="MDA3782430.1"/>
    </source>
</evidence>
<reference evidence="3 8" key="3">
    <citation type="submission" date="2023-01" db="EMBL/GenBank/DDBJ databases">
        <title>Sequencing of the bacterial strains from artisanal fermented milk Matsoni.</title>
        <authorList>
            <person name="Rozman V."/>
            <person name="Accetto T."/>
            <person name="Bogovic Matijasic B."/>
        </authorList>
    </citation>
    <scope>NUCLEOTIDE SEQUENCE</scope>
    <source>
        <strain evidence="8">lbl143</strain>
        <strain evidence="4">Lbl143</strain>
        <strain evidence="3">Lbl333</strain>
    </source>
</reference>
<sequence length="43" mass="4973">MTHLILSRPKKMNRAYWSTVGLLLALMLLTAWIGLHTFAYLNL</sequence>
<dbReference type="Proteomes" id="UP000292818">
    <property type="component" value="Unassembled WGS sequence"/>
</dbReference>
<dbReference type="Proteomes" id="UP001210502">
    <property type="component" value="Unassembled WGS sequence"/>
</dbReference>
<dbReference type="EMBL" id="BNHY01000075">
    <property type="protein sequence ID" value="GHN34719.1"/>
    <property type="molecule type" value="Genomic_DNA"/>
</dbReference>
<evidence type="ECO:0000313" key="2">
    <source>
        <dbReference type="EMBL" id="GHN34719.1"/>
    </source>
</evidence>
<accession>A0A4Q7DWU5</accession>
<feature type="transmembrane region" description="Helical" evidence="1">
    <location>
        <begin position="20"/>
        <end position="41"/>
    </location>
</feature>
<reference evidence="5 6" key="1">
    <citation type="submission" date="2019-01" db="EMBL/GenBank/DDBJ databases">
        <title>Colonization of the human gut by bovine bacteria present in Parmesan cheese.</title>
        <authorList>
            <person name="Lugli G.A."/>
            <person name="Milani C."/>
        </authorList>
    </citation>
    <scope>NUCLEOTIDE SEQUENCE [LARGE SCALE GENOMIC DNA]</scope>
    <source>
        <strain evidence="5 6">LDELB18P1</strain>
    </source>
</reference>
<evidence type="ECO:0000313" key="6">
    <source>
        <dbReference type="Proteomes" id="UP000292818"/>
    </source>
</evidence>
<keyword evidence="1" id="KW-1133">Transmembrane helix</keyword>
<keyword evidence="1" id="KW-0472">Membrane</keyword>
<proteinExistence type="predicted"/>
<protein>
    <submittedName>
        <fullName evidence="5">Uncharacterized protein</fullName>
    </submittedName>
</protein>
<dbReference type="Proteomes" id="UP001054884">
    <property type="component" value="Unassembled WGS sequence"/>
</dbReference>
<evidence type="ECO:0000256" key="1">
    <source>
        <dbReference type="SAM" id="Phobius"/>
    </source>
</evidence>
<gene>
    <name evidence="5" type="ORF">LDELB18P1_0440</name>
    <name evidence="2" type="ORF">ME791_18710</name>
    <name evidence="3" type="ORF">PF586_07480</name>
    <name evidence="4" type="ORF">PF593_04600</name>
</gene>
<reference evidence="2 7" key="2">
    <citation type="journal article" date="2022" name="J. Dairy Sci.">
        <title>Genetic diversity of Lactobacillus delbrueckii isolated from raw milk in Hokkaido, Japan.</title>
        <authorList>
            <person name="Tsuchihashi H."/>
            <person name="Ichikawa A."/>
            <person name="Takeda M."/>
            <person name="Koizumi A."/>
            <person name="Mizoguchi C."/>
            <person name="Ishida T."/>
            <person name="Kimura K."/>
        </authorList>
    </citation>
    <scope>NUCLEOTIDE SEQUENCE [LARGE SCALE GENOMIC DNA]</scope>
    <source>
        <strain evidence="2 7">ME-791</strain>
    </source>
</reference>
<dbReference type="EMBL" id="JAQIEV010000012">
    <property type="protein sequence ID" value="MDA3782430.1"/>
    <property type="molecule type" value="Genomic_DNA"/>
</dbReference>
<name>A0A4Q7DWU5_9LACO</name>
<dbReference type="Proteomes" id="UP001213083">
    <property type="component" value="Unassembled WGS sequence"/>
</dbReference>
<evidence type="ECO:0000313" key="8">
    <source>
        <dbReference type="Proteomes" id="UP001213083"/>
    </source>
</evidence>
<dbReference type="AlphaFoldDB" id="A0A4Q7DWU5"/>
<organism evidence="5 6">
    <name type="scientific">Lactobacillus delbrueckii</name>
    <dbReference type="NCBI Taxonomy" id="1584"/>
    <lineage>
        <taxon>Bacteria</taxon>
        <taxon>Bacillati</taxon>
        <taxon>Bacillota</taxon>
        <taxon>Bacilli</taxon>
        <taxon>Lactobacillales</taxon>
        <taxon>Lactobacillaceae</taxon>
        <taxon>Lactobacillus</taxon>
    </lineage>
</organism>
<evidence type="ECO:0000313" key="3">
    <source>
        <dbReference type="EMBL" id="MDA3768294.1"/>
    </source>
</evidence>